<proteinExistence type="predicted"/>
<dbReference type="SMR" id="A0A015JJ82"/>
<dbReference type="AlphaFoldDB" id="A0A015JJ82"/>
<feature type="coiled-coil region" evidence="1">
    <location>
        <begin position="47"/>
        <end position="74"/>
    </location>
</feature>
<evidence type="ECO:0000313" key="2">
    <source>
        <dbReference type="EMBL" id="EXX69547.1"/>
    </source>
</evidence>
<dbReference type="Pfam" id="PF15753">
    <property type="entry name" value="BLOC1S3"/>
    <property type="match status" value="1"/>
</dbReference>
<sequence length="99" mass="11391">MDSNLNITPLQKELNESSQKLRQELFGNSNDQLTNVSRTLTQTSDSLSKIQKSIEETRDNIKVIERDLKSLKNLTFKLDQSFVPNVKISSDQFIEAKYI</sequence>
<protein>
    <submittedName>
        <fullName evidence="2">Uncharacterized protein</fullName>
    </submittedName>
</protein>
<name>A0A015JJ82_RHIIW</name>
<accession>A0A015JJ82</accession>
<keyword evidence="1" id="KW-0175">Coiled coil</keyword>
<organism evidence="2 3">
    <name type="scientific">Rhizophagus irregularis (strain DAOM 197198w)</name>
    <name type="common">Glomus intraradices</name>
    <dbReference type="NCBI Taxonomy" id="1432141"/>
    <lineage>
        <taxon>Eukaryota</taxon>
        <taxon>Fungi</taxon>
        <taxon>Fungi incertae sedis</taxon>
        <taxon>Mucoromycota</taxon>
        <taxon>Glomeromycotina</taxon>
        <taxon>Glomeromycetes</taxon>
        <taxon>Glomerales</taxon>
        <taxon>Glomeraceae</taxon>
        <taxon>Rhizophagus</taxon>
    </lineage>
</organism>
<evidence type="ECO:0000256" key="1">
    <source>
        <dbReference type="SAM" id="Coils"/>
    </source>
</evidence>
<comment type="caution">
    <text evidence="2">The sequence shown here is derived from an EMBL/GenBank/DDBJ whole genome shotgun (WGS) entry which is preliminary data.</text>
</comment>
<dbReference type="HOGENOM" id="CLU_2321578_0_0_1"/>
<keyword evidence="3" id="KW-1185">Reference proteome</keyword>
<evidence type="ECO:0000313" key="3">
    <source>
        <dbReference type="Proteomes" id="UP000022910"/>
    </source>
</evidence>
<dbReference type="InterPro" id="IPR017245">
    <property type="entry name" value="BLOC-1_complex_su-3"/>
</dbReference>
<dbReference type="EMBL" id="JEMT01016819">
    <property type="protein sequence ID" value="EXX69547.1"/>
    <property type="molecule type" value="Genomic_DNA"/>
</dbReference>
<dbReference type="Proteomes" id="UP000022910">
    <property type="component" value="Unassembled WGS sequence"/>
</dbReference>
<gene>
    <name evidence="2" type="ORF">RirG_094980</name>
</gene>
<dbReference type="OrthoDB" id="2357911at2759"/>
<reference evidence="2 3" key="1">
    <citation type="submission" date="2014-02" db="EMBL/GenBank/DDBJ databases">
        <title>Single nucleus genome sequencing reveals high similarity among nuclei of an endomycorrhizal fungus.</title>
        <authorList>
            <person name="Lin K."/>
            <person name="Geurts R."/>
            <person name="Zhang Z."/>
            <person name="Limpens E."/>
            <person name="Saunders D.G."/>
            <person name="Mu D."/>
            <person name="Pang E."/>
            <person name="Cao H."/>
            <person name="Cha H."/>
            <person name="Lin T."/>
            <person name="Zhou Q."/>
            <person name="Shang Y."/>
            <person name="Li Y."/>
            <person name="Ivanov S."/>
            <person name="Sharma T."/>
            <person name="Velzen R.V."/>
            <person name="Ruijter N.D."/>
            <person name="Aanen D.K."/>
            <person name="Win J."/>
            <person name="Kamoun S."/>
            <person name="Bisseling T."/>
            <person name="Huang S."/>
        </authorList>
    </citation>
    <scope>NUCLEOTIDE SEQUENCE [LARGE SCALE GENOMIC DNA]</scope>
    <source>
        <strain evidence="3">DAOM197198w</strain>
    </source>
</reference>